<keyword evidence="5" id="KW-1185">Reference proteome</keyword>
<dbReference type="EMBL" id="SJOP01000038">
    <property type="protein sequence ID" value="TCB96404.1"/>
    <property type="molecule type" value="Genomic_DNA"/>
</dbReference>
<accession>A0A4R0GGA6</accession>
<dbReference type="GO" id="GO:0003677">
    <property type="term" value="F:DNA binding"/>
    <property type="evidence" value="ECO:0007669"/>
    <property type="project" value="UniProtKB-KW"/>
</dbReference>
<dbReference type="InterPro" id="IPR004437">
    <property type="entry name" value="ParB/RepB/Spo0J"/>
</dbReference>
<dbReference type="AlphaFoldDB" id="A0A4R0GGA6"/>
<dbReference type="CDD" id="cd16394">
    <property type="entry name" value="sopB_N"/>
    <property type="match status" value="1"/>
</dbReference>
<feature type="domain" description="ParB-like N-terminal" evidence="3">
    <location>
        <begin position="50"/>
        <end position="137"/>
    </location>
</feature>
<dbReference type="PANTHER" id="PTHR38973">
    <property type="entry name" value="PLASMID PARTITIONING CONTROL PROTEIN-RELATED"/>
    <property type="match status" value="1"/>
</dbReference>
<dbReference type="OrthoDB" id="5719994at2"/>
<protein>
    <submittedName>
        <fullName evidence="4">ParB/RepB/Spo0J family partition protein</fullName>
    </submittedName>
</protein>
<name>A0A4R0GGA6_9ENTR</name>
<gene>
    <name evidence="4" type="ORF">E0L21_23930</name>
</gene>
<comment type="similarity">
    <text evidence="1">Belongs to the ParB family.</text>
</comment>
<dbReference type="InterPro" id="IPR003115">
    <property type="entry name" value="ParB_N"/>
</dbReference>
<evidence type="ECO:0000313" key="4">
    <source>
        <dbReference type="EMBL" id="TCB96404.1"/>
    </source>
</evidence>
<dbReference type="PANTHER" id="PTHR38973:SF1">
    <property type="entry name" value="PLASMID PARTITION PROTEIN B"/>
    <property type="match status" value="1"/>
</dbReference>
<evidence type="ECO:0000259" key="3">
    <source>
        <dbReference type="SMART" id="SM00470"/>
    </source>
</evidence>
<dbReference type="RefSeq" id="WP_131413729.1">
    <property type="nucleotide sequence ID" value="NZ_SJOP01000038.1"/>
</dbReference>
<evidence type="ECO:0000256" key="2">
    <source>
        <dbReference type="ARBA" id="ARBA00023125"/>
    </source>
</evidence>
<organism evidence="4 5">
    <name type="scientific">Kosakonia quasisacchari</name>
    <dbReference type="NCBI Taxonomy" id="2529380"/>
    <lineage>
        <taxon>Bacteria</taxon>
        <taxon>Pseudomonadati</taxon>
        <taxon>Pseudomonadota</taxon>
        <taxon>Gammaproteobacteria</taxon>
        <taxon>Enterobacterales</taxon>
        <taxon>Enterobacteriaceae</taxon>
        <taxon>Kosakonia</taxon>
    </lineage>
</organism>
<keyword evidence="2" id="KW-0238">DNA-binding</keyword>
<evidence type="ECO:0000313" key="5">
    <source>
        <dbReference type="Proteomes" id="UP000291793"/>
    </source>
</evidence>
<dbReference type="Proteomes" id="UP000291793">
    <property type="component" value="Unassembled WGS sequence"/>
</dbReference>
<dbReference type="Pfam" id="PF08775">
    <property type="entry name" value="ParB"/>
    <property type="match status" value="1"/>
</dbReference>
<dbReference type="SMART" id="SM00470">
    <property type="entry name" value="ParB"/>
    <property type="match status" value="1"/>
</dbReference>
<reference evidence="4 5" key="1">
    <citation type="submission" date="2019-02" db="EMBL/GenBank/DDBJ databases">
        <title>The draft genome of Kosakonia quasisacchari strain WCHKQ120001.</title>
        <authorList>
            <person name="Wang C."/>
            <person name="Feng Y."/>
            <person name="Zong Z."/>
        </authorList>
    </citation>
    <scope>NUCLEOTIDE SEQUENCE [LARGE SCALE GENOMIC DNA]</scope>
    <source>
        <strain evidence="4 5">WCHKQ120001</strain>
    </source>
</reference>
<evidence type="ECO:0000256" key="1">
    <source>
        <dbReference type="ARBA" id="ARBA00006295"/>
    </source>
</evidence>
<proteinExistence type="inferred from homology"/>
<dbReference type="NCBIfam" id="TIGR00180">
    <property type="entry name" value="parB_part"/>
    <property type="match status" value="1"/>
</dbReference>
<dbReference type="Gene3D" id="1.10.10.2830">
    <property type="match status" value="1"/>
</dbReference>
<dbReference type="InterPro" id="IPR014884">
    <property type="entry name" value="ParB_fam_C"/>
</dbReference>
<comment type="caution">
    <text evidence="4">The sequence shown here is derived from an EMBL/GenBank/DDBJ whole genome shotgun (WGS) entry which is preliminary data.</text>
</comment>
<sequence>MSTKRATIGRTFNPSALTNTSSDSALEQIFTLSTGRKAVFTLQTIPANEVEGKTYVLQETNGRDQSGLTPESLKDITSTLRLQQFFPCIGIQREEGIEIIDGSRRRASAILCHTSLNIMVTKSLISADEARKLAKDIQTAKEHNIREIGLRLLALKNTGMSQKEIARLEGLSEAKVTRAIQAASVSAPLVSVFPVQSELGFADYKTLGTLEEMLNAKDLSVEDLLETTAPEVNIILADDSLAEDEVKNRIIKILTRETAAMASLKGKDKAVVTNLWSFPDKDRFARKRSKGRMFVYEFNRLPKELQDEIDEAVANVLQKHLSPDA</sequence>